<feature type="transmembrane region" description="Helical" evidence="1">
    <location>
        <begin position="80"/>
        <end position="99"/>
    </location>
</feature>
<keyword evidence="1" id="KW-0472">Membrane</keyword>
<comment type="caution">
    <text evidence="2">The sequence shown here is derived from an EMBL/GenBank/DDBJ whole genome shotgun (WGS) entry which is preliminary data.</text>
</comment>
<dbReference type="GO" id="GO:0016020">
    <property type="term" value="C:membrane"/>
    <property type="evidence" value="ECO:0007669"/>
    <property type="project" value="GOC"/>
</dbReference>
<evidence type="ECO:0000313" key="2">
    <source>
        <dbReference type="EMBL" id="RXR02710.1"/>
    </source>
</evidence>
<dbReference type="AlphaFoldDB" id="A0A4Q1JTB7"/>
<accession>A0A4Q1JTB7</accession>
<dbReference type="Pfam" id="PF06127">
    <property type="entry name" value="Mpo1-like"/>
    <property type="match status" value="1"/>
</dbReference>
<dbReference type="GO" id="GO:0046521">
    <property type="term" value="P:sphingoid catabolic process"/>
    <property type="evidence" value="ECO:0007669"/>
    <property type="project" value="TreeGrafter"/>
</dbReference>
<proteinExistence type="predicted"/>
<dbReference type="PANTHER" id="PTHR28026:SF9">
    <property type="entry name" value="2-HYDROXY-PALMITIC ACID DIOXYGENASE MPO1"/>
    <property type="match status" value="1"/>
</dbReference>
<feature type="transmembrane region" description="Helical" evidence="1">
    <location>
        <begin position="135"/>
        <end position="155"/>
    </location>
</feature>
<keyword evidence="1" id="KW-0812">Transmembrane</keyword>
<gene>
    <name evidence="2" type="ORF">EPA99_14605</name>
</gene>
<dbReference type="OrthoDB" id="5515308at2"/>
<dbReference type="InterPro" id="IPR009305">
    <property type="entry name" value="Mpo1-like"/>
</dbReference>
<dbReference type="EMBL" id="SAWZ01000008">
    <property type="protein sequence ID" value="RXR02710.1"/>
    <property type="molecule type" value="Genomic_DNA"/>
</dbReference>
<dbReference type="PANTHER" id="PTHR28026">
    <property type="entry name" value="DUF962 DOMAIN PROTEIN (AFU_ORTHOLOGUE AFUA_8G05310)"/>
    <property type="match status" value="1"/>
</dbReference>
<feature type="transmembrane region" description="Helical" evidence="1">
    <location>
        <begin position="30"/>
        <end position="49"/>
    </location>
</feature>
<dbReference type="RefSeq" id="WP_129471977.1">
    <property type="nucleotide sequence ID" value="NZ_SAWZ01000008.1"/>
</dbReference>
<name>A0A4Q1JTB7_9GAMM</name>
<evidence type="ECO:0000256" key="1">
    <source>
        <dbReference type="SAM" id="Phobius"/>
    </source>
</evidence>
<sequence>MPPDASTSARPIDRWFAHYSDDHRNEVNQLIHLFAVPAILWSVVALLWCIPVTASWFRSGFWAALGMFAAWTFYNRLSRPLGYGMVVAFFTFGCLCRLLEARIGLDGLLKLAIGVFVVAWIAQFVGHKLEGRKPSFFTDLIYLLIGPAWVMGKFYRTMGWRY</sequence>
<reference evidence="2 3" key="1">
    <citation type="submission" date="2019-01" db="EMBL/GenBank/DDBJ databases">
        <title>Pseudoxanthomonas composti sp. nov., isolated from compost.</title>
        <authorList>
            <person name="Yang G."/>
        </authorList>
    </citation>
    <scope>NUCLEOTIDE SEQUENCE [LARGE SCALE GENOMIC DNA]</scope>
    <source>
        <strain evidence="2 3">GSS15</strain>
    </source>
</reference>
<evidence type="ECO:0000313" key="3">
    <source>
        <dbReference type="Proteomes" id="UP000289784"/>
    </source>
</evidence>
<protein>
    <submittedName>
        <fullName evidence="2">DUF962 domain-containing protein</fullName>
    </submittedName>
</protein>
<keyword evidence="1" id="KW-1133">Transmembrane helix</keyword>
<dbReference type="Proteomes" id="UP000289784">
    <property type="component" value="Unassembled WGS sequence"/>
</dbReference>
<organism evidence="2 3">
    <name type="scientific">Pseudoxanthomonas composti</name>
    <dbReference type="NCBI Taxonomy" id="2137479"/>
    <lineage>
        <taxon>Bacteria</taxon>
        <taxon>Pseudomonadati</taxon>
        <taxon>Pseudomonadota</taxon>
        <taxon>Gammaproteobacteria</taxon>
        <taxon>Lysobacterales</taxon>
        <taxon>Lysobacteraceae</taxon>
        <taxon>Pseudoxanthomonas</taxon>
    </lineage>
</organism>
<keyword evidence="3" id="KW-1185">Reference proteome</keyword>
<feature type="transmembrane region" description="Helical" evidence="1">
    <location>
        <begin position="111"/>
        <end position="129"/>
    </location>
</feature>